<dbReference type="AlphaFoldDB" id="A0A2N9FK74"/>
<name>A0A2N9FK74_FAGSY</name>
<reference evidence="1" key="1">
    <citation type="submission" date="2018-02" db="EMBL/GenBank/DDBJ databases">
        <authorList>
            <person name="Cohen D.B."/>
            <person name="Kent A.D."/>
        </authorList>
    </citation>
    <scope>NUCLEOTIDE SEQUENCE</scope>
</reference>
<evidence type="ECO:0000313" key="1">
    <source>
        <dbReference type="EMBL" id="SPC87578.1"/>
    </source>
</evidence>
<protein>
    <submittedName>
        <fullName evidence="1">Uncharacterized protein</fullName>
    </submittedName>
</protein>
<proteinExistence type="predicted"/>
<sequence length="276" mass="30226">MVPREFVQLPRGSLILHASPPPNPPRFSRAYPFLTRFSRAVLEAFWCSKWVMQHIVGKLLTSTFQWYKFYVNRSSDERVMAPGSRGAGAVFVCFSGEDSGRMGDATGEPRVARRSRSRHISNAPGLAGQLAASRKDSAREGGSPDVGFRTFLVPSESLRCLLLQGSGFAGILSLGSRDMVPRTGAAGVFLVRLRTVFQSGFRLDPGKSWRSESSMSCMNVSSFQRARACGSTCCESGRLCAQARQRRWESSGIFSTTLFCRPVFMCVVDVAPGIGS</sequence>
<accession>A0A2N9FK74</accession>
<gene>
    <name evidence="1" type="ORF">FSB_LOCUS15460</name>
</gene>
<dbReference type="EMBL" id="OIVN01000931">
    <property type="protein sequence ID" value="SPC87578.1"/>
    <property type="molecule type" value="Genomic_DNA"/>
</dbReference>
<organism evidence="1">
    <name type="scientific">Fagus sylvatica</name>
    <name type="common">Beechnut</name>
    <dbReference type="NCBI Taxonomy" id="28930"/>
    <lineage>
        <taxon>Eukaryota</taxon>
        <taxon>Viridiplantae</taxon>
        <taxon>Streptophyta</taxon>
        <taxon>Embryophyta</taxon>
        <taxon>Tracheophyta</taxon>
        <taxon>Spermatophyta</taxon>
        <taxon>Magnoliopsida</taxon>
        <taxon>eudicotyledons</taxon>
        <taxon>Gunneridae</taxon>
        <taxon>Pentapetalae</taxon>
        <taxon>rosids</taxon>
        <taxon>fabids</taxon>
        <taxon>Fagales</taxon>
        <taxon>Fagaceae</taxon>
        <taxon>Fagus</taxon>
    </lineage>
</organism>